<dbReference type="GO" id="GO:0042121">
    <property type="term" value="P:alginic acid biosynthetic process"/>
    <property type="evidence" value="ECO:0007669"/>
    <property type="project" value="InterPro"/>
</dbReference>
<dbReference type="InterPro" id="IPR028362">
    <property type="entry name" value="AlgI"/>
</dbReference>
<dbReference type="InterPro" id="IPR024194">
    <property type="entry name" value="Ac/AlaTfrase_AlgI/DltB"/>
</dbReference>
<feature type="transmembrane region" description="Helical" evidence="10">
    <location>
        <begin position="308"/>
        <end position="325"/>
    </location>
</feature>
<dbReference type="GeneID" id="97989143"/>
<evidence type="ECO:0000256" key="9">
    <source>
        <dbReference type="PIRNR" id="PIRNR016636"/>
    </source>
</evidence>
<dbReference type="GO" id="GO:0005886">
    <property type="term" value="C:plasma membrane"/>
    <property type="evidence" value="ECO:0007669"/>
    <property type="project" value="UniProtKB-SubCell"/>
</dbReference>
<accession>A0A3E3HZB2</accession>
<keyword evidence="6 10" id="KW-1133">Transmembrane helix</keyword>
<organism evidence="11 12">
    <name type="scientific">Eisenbergiella massiliensis</name>
    <dbReference type="NCBI Taxonomy" id="1720294"/>
    <lineage>
        <taxon>Bacteria</taxon>
        <taxon>Bacillati</taxon>
        <taxon>Bacillota</taxon>
        <taxon>Clostridia</taxon>
        <taxon>Lachnospirales</taxon>
        <taxon>Lachnospiraceae</taxon>
        <taxon>Eisenbergiella</taxon>
    </lineage>
</organism>
<feature type="transmembrane region" description="Helical" evidence="10">
    <location>
        <begin position="78"/>
        <end position="98"/>
    </location>
</feature>
<evidence type="ECO:0000256" key="3">
    <source>
        <dbReference type="ARBA" id="ARBA00022475"/>
    </source>
</evidence>
<evidence type="ECO:0000313" key="12">
    <source>
        <dbReference type="Proteomes" id="UP000260812"/>
    </source>
</evidence>
<evidence type="ECO:0000313" key="11">
    <source>
        <dbReference type="EMBL" id="RGE57174.1"/>
    </source>
</evidence>
<feature type="transmembrane region" description="Helical" evidence="10">
    <location>
        <begin position="148"/>
        <end position="167"/>
    </location>
</feature>
<feature type="transmembrane region" description="Helical" evidence="10">
    <location>
        <begin position="443"/>
        <end position="463"/>
    </location>
</feature>
<dbReference type="Proteomes" id="UP000260812">
    <property type="component" value="Unassembled WGS sequence"/>
</dbReference>
<feature type="transmembrane region" description="Helical" evidence="10">
    <location>
        <begin position="46"/>
        <end position="66"/>
    </location>
</feature>
<keyword evidence="12" id="KW-1185">Reference proteome</keyword>
<evidence type="ECO:0000256" key="5">
    <source>
        <dbReference type="ARBA" id="ARBA00022692"/>
    </source>
</evidence>
<evidence type="ECO:0000256" key="10">
    <source>
        <dbReference type="SAM" id="Phobius"/>
    </source>
</evidence>
<evidence type="ECO:0000256" key="4">
    <source>
        <dbReference type="ARBA" id="ARBA00022679"/>
    </source>
</evidence>
<dbReference type="GO" id="GO:0016746">
    <property type="term" value="F:acyltransferase activity"/>
    <property type="evidence" value="ECO:0007669"/>
    <property type="project" value="UniProtKB-KW"/>
</dbReference>
<keyword evidence="7 9" id="KW-0472">Membrane</keyword>
<evidence type="ECO:0000256" key="6">
    <source>
        <dbReference type="ARBA" id="ARBA00022989"/>
    </source>
</evidence>
<dbReference type="PANTHER" id="PTHR13285">
    <property type="entry name" value="ACYLTRANSFERASE"/>
    <property type="match status" value="1"/>
</dbReference>
<dbReference type="RefSeq" id="WP_117545268.1">
    <property type="nucleotide sequence ID" value="NZ_QVLV01000017.1"/>
</dbReference>
<dbReference type="EMBL" id="QVLV01000017">
    <property type="protein sequence ID" value="RGE57174.1"/>
    <property type="molecule type" value="Genomic_DNA"/>
</dbReference>
<evidence type="ECO:0000256" key="1">
    <source>
        <dbReference type="ARBA" id="ARBA00004651"/>
    </source>
</evidence>
<comment type="subcellular location">
    <subcellularLocation>
        <location evidence="1">Cell membrane</location>
        <topology evidence="1">Multi-pass membrane protein</topology>
    </subcellularLocation>
</comment>
<proteinExistence type="inferred from homology"/>
<dbReference type="Pfam" id="PF03062">
    <property type="entry name" value="MBOAT"/>
    <property type="match status" value="1"/>
</dbReference>
<feature type="transmembrane region" description="Helical" evidence="10">
    <location>
        <begin position="7"/>
        <end position="26"/>
    </location>
</feature>
<keyword evidence="3 9" id="KW-1003">Cell membrane</keyword>
<feature type="transmembrane region" description="Helical" evidence="10">
    <location>
        <begin position="221"/>
        <end position="242"/>
    </location>
</feature>
<evidence type="ECO:0000256" key="8">
    <source>
        <dbReference type="ARBA" id="ARBA00023315"/>
    </source>
</evidence>
<dbReference type="PANTHER" id="PTHR13285:SF23">
    <property type="entry name" value="TEICHOIC ACID D-ALANYLTRANSFERASE"/>
    <property type="match status" value="1"/>
</dbReference>
<name>A0A3E3HZB2_9FIRM</name>
<dbReference type="PIRSF" id="PIRSF500217">
    <property type="entry name" value="AlgI"/>
    <property type="match status" value="1"/>
</dbReference>
<keyword evidence="4 9" id="KW-0808">Transferase</keyword>
<keyword evidence="8 9" id="KW-0012">Acyltransferase</keyword>
<dbReference type="AlphaFoldDB" id="A0A3E3HZB2"/>
<reference evidence="11 12" key="1">
    <citation type="submission" date="2018-08" db="EMBL/GenBank/DDBJ databases">
        <title>A genome reference for cultivated species of the human gut microbiota.</title>
        <authorList>
            <person name="Zou Y."/>
            <person name="Xue W."/>
            <person name="Luo G."/>
        </authorList>
    </citation>
    <scope>NUCLEOTIDE SEQUENCE [LARGE SCALE GENOMIC DNA]</scope>
    <source>
        <strain evidence="11 12">TF05-5AC</strain>
    </source>
</reference>
<dbReference type="InterPro" id="IPR004299">
    <property type="entry name" value="MBOAT_fam"/>
</dbReference>
<sequence length="502" mass="57542">MLFNSYIFLFLFLPFCLGGFYLFAHWGKSVPAKLWLTGFSLWFYGYFNPSYLLIMIFSILFNYVCFRLINATGPNRSRIMMAAGVLCNLGILFYFKYFDFFIENVNVVFGTSFLLKGILLPLGISFFTFQQIGFLVDTYRGEIRECSFLDYALFVSFFPQLIAGPIVNHNEMMPQFDKIGKQKLDWDRFAGGVFLFTLGMVKKVLVADTFGKAVNWGYANVLNLSGVDSALLILFYVLQLYFDFSGYCNMARGLGWLFGIEIPVNFNSPYKAVSIVDFWKRWHITLSRFFTKNVYIPLGGNRKGRGRMYFNLFLIYLLSGIWHGAGWTFVLWSVTQGVLYIVTRMWQLHQKEKREKSGKAKAAGPVRGQVVKVAGVLFTFVYFSLTCVFFRSETVGQALEIFRHLFTGGIALPAEAMMQSFNLDEFWYVIKLLHLDSLPYSQMYLGGIITVVTMAVVFFAPNADEVAVRFRPKAWNALVTAGLFLWCVLSLSGVSSFLYFNF</sequence>
<gene>
    <name evidence="11" type="ORF">DXC51_20290</name>
</gene>
<evidence type="ECO:0000256" key="7">
    <source>
        <dbReference type="ARBA" id="ARBA00023136"/>
    </source>
</evidence>
<keyword evidence="5 10" id="KW-0812">Transmembrane</keyword>
<dbReference type="PIRSF" id="PIRSF016636">
    <property type="entry name" value="AlgI_DltB"/>
    <property type="match status" value="1"/>
</dbReference>
<comment type="caution">
    <text evidence="11">The sequence shown here is derived from an EMBL/GenBank/DDBJ whole genome shotgun (WGS) entry which is preliminary data.</text>
</comment>
<comment type="similarity">
    <text evidence="2 9">Belongs to the membrane-bound acyltransferase family.</text>
</comment>
<evidence type="ECO:0000256" key="2">
    <source>
        <dbReference type="ARBA" id="ARBA00010323"/>
    </source>
</evidence>
<feature type="transmembrane region" description="Helical" evidence="10">
    <location>
        <begin position="475"/>
        <end position="500"/>
    </location>
</feature>
<feature type="transmembrane region" description="Helical" evidence="10">
    <location>
        <begin position="370"/>
        <end position="391"/>
    </location>
</feature>
<dbReference type="InterPro" id="IPR051085">
    <property type="entry name" value="MB_O-acyltransferase"/>
</dbReference>
<protein>
    <submittedName>
        <fullName evidence="11">MBOAT family protein</fullName>
    </submittedName>
</protein>